<evidence type="ECO:0000256" key="1">
    <source>
        <dbReference type="ARBA" id="ARBA00004651"/>
    </source>
</evidence>
<feature type="transmembrane region" description="Helical" evidence="6">
    <location>
        <begin position="124"/>
        <end position="146"/>
    </location>
</feature>
<evidence type="ECO:0000313" key="8">
    <source>
        <dbReference type="Proteomes" id="UP000006833"/>
    </source>
</evidence>
<dbReference type="Pfam" id="PF01810">
    <property type="entry name" value="LysE"/>
    <property type="match status" value="1"/>
</dbReference>
<dbReference type="HOGENOM" id="CLU_079569_0_0_5"/>
<name>A8LMI8_DINSH</name>
<dbReference type="KEGG" id="dsh:Dshi_1791"/>
<reference evidence="8" key="1">
    <citation type="journal article" date="2010" name="ISME J.">
        <title>The complete genome sequence of the algal symbiont Dinoroseobacter shibae: a hitchhiker's guide to life in the sea.</title>
        <authorList>
            <person name="Wagner-Dobler I."/>
            <person name="Ballhausen B."/>
            <person name="Berger M."/>
            <person name="Brinkhoff T."/>
            <person name="Buchholz I."/>
            <person name="Bunk B."/>
            <person name="Cypionka H."/>
            <person name="Daniel R."/>
            <person name="Drepper T."/>
            <person name="Gerdts G."/>
            <person name="Hahnke S."/>
            <person name="Han C."/>
            <person name="Jahn D."/>
            <person name="Kalhoefer D."/>
            <person name="Kiss H."/>
            <person name="Klenk H.P."/>
            <person name="Kyrpides N."/>
            <person name="Liebl W."/>
            <person name="Liesegang H."/>
            <person name="Meincke L."/>
            <person name="Pati A."/>
            <person name="Petersen J."/>
            <person name="Piekarski T."/>
            <person name="Pommerenke C."/>
            <person name="Pradella S."/>
            <person name="Pukall R."/>
            <person name="Rabus R."/>
            <person name="Stackebrandt E."/>
            <person name="Thole S."/>
            <person name="Thompson L."/>
            <person name="Tielen P."/>
            <person name="Tomasch J."/>
            <person name="von Jan M."/>
            <person name="Wanphrut N."/>
            <person name="Wichels A."/>
            <person name="Zech H."/>
            <person name="Simon M."/>
        </authorList>
    </citation>
    <scope>NUCLEOTIDE SEQUENCE [LARGE SCALE GENOMIC DNA]</scope>
    <source>
        <strain evidence="8">DSM 16493 / NCIMB 14021 / DFL 12</strain>
    </source>
</reference>
<evidence type="ECO:0000313" key="7">
    <source>
        <dbReference type="EMBL" id="ABV93533.1"/>
    </source>
</evidence>
<dbReference type="Proteomes" id="UP000006833">
    <property type="component" value="Chromosome"/>
</dbReference>
<protein>
    <submittedName>
        <fullName evidence="7">Putative LysE type translocator</fullName>
    </submittedName>
</protein>
<dbReference type="RefSeq" id="WP_012178463.1">
    <property type="nucleotide sequence ID" value="NC_009952.1"/>
</dbReference>
<accession>A8LMI8</accession>
<dbReference type="GO" id="GO:0005886">
    <property type="term" value="C:plasma membrane"/>
    <property type="evidence" value="ECO:0007669"/>
    <property type="project" value="UniProtKB-SubCell"/>
</dbReference>
<feature type="transmembrane region" description="Helical" evidence="6">
    <location>
        <begin position="67"/>
        <end position="87"/>
    </location>
</feature>
<evidence type="ECO:0000256" key="2">
    <source>
        <dbReference type="ARBA" id="ARBA00022475"/>
    </source>
</evidence>
<evidence type="ECO:0000256" key="6">
    <source>
        <dbReference type="SAM" id="Phobius"/>
    </source>
</evidence>
<evidence type="ECO:0000256" key="5">
    <source>
        <dbReference type="ARBA" id="ARBA00023136"/>
    </source>
</evidence>
<organism evidence="7 8">
    <name type="scientific">Dinoroseobacter shibae (strain DSM 16493 / NCIMB 14021 / DFL 12)</name>
    <dbReference type="NCBI Taxonomy" id="398580"/>
    <lineage>
        <taxon>Bacteria</taxon>
        <taxon>Pseudomonadati</taxon>
        <taxon>Pseudomonadota</taxon>
        <taxon>Alphaproteobacteria</taxon>
        <taxon>Rhodobacterales</taxon>
        <taxon>Roseobacteraceae</taxon>
        <taxon>Dinoroseobacter</taxon>
    </lineage>
</organism>
<proteinExistence type="predicted"/>
<feature type="transmembrane region" description="Helical" evidence="6">
    <location>
        <begin position="152"/>
        <end position="169"/>
    </location>
</feature>
<dbReference type="EMBL" id="CP000830">
    <property type="protein sequence ID" value="ABV93533.1"/>
    <property type="molecule type" value="Genomic_DNA"/>
</dbReference>
<sequence length="203" mass="21083">MDVAQILAFNVALLVAMASPGPALLVLTHTALSAGRVRALWTGCGLACVAALWTLAALLGLEALFTLFPAAYGVMKTAGALYLIYIARATWRSARAPLADAPQVSARGAFRRGAAINLLNPKSVLFSAGVLVVIFPPDLGVGAVAFITLNHLAVEIAVYALLVTALARPGARRAYVGAKTWLDRVCAVVLGGLGLRLLAERAP</sequence>
<dbReference type="eggNOG" id="COG1280">
    <property type="taxonomic scope" value="Bacteria"/>
</dbReference>
<comment type="subcellular location">
    <subcellularLocation>
        <location evidence="1">Cell membrane</location>
        <topology evidence="1">Multi-pass membrane protein</topology>
    </subcellularLocation>
</comment>
<dbReference type="InterPro" id="IPR001123">
    <property type="entry name" value="LeuE-type"/>
</dbReference>
<dbReference type="AlphaFoldDB" id="A8LMI8"/>
<evidence type="ECO:0000256" key="3">
    <source>
        <dbReference type="ARBA" id="ARBA00022692"/>
    </source>
</evidence>
<dbReference type="PANTHER" id="PTHR30086:SF20">
    <property type="entry name" value="ARGININE EXPORTER PROTEIN ARGO-RELATED"/>
    <property type="match status" value="1"/>
</dbReference>
<gene>
    <name evidence="7" type="ordered locus">Dshi_1791</name>
</gene>
<keyword evidence="2" id="KW-1003">Cell membrane</keyword>
<feature type="transmembrane region" description="Helical" evidence="6">
    <location>
        <begin position="6"/>
        <end position="27"/>
    </location>
</feature>
<feature type="transmembrane region" description="Helical" evidence="6">
    <location>
        <begin position="39"/>
        <end position="61"/>
    </location>
</feature>
<dbReference type="STRING" id="398580.Dshi_1791"/>
<keyword evidence="3 6" id="KW-0812">Transmembrane</keyword>
<dbReference type="GO" id="GO:0015171">
    <property type="term" value="F:amino acid transmembrane transporter activity"/>
    <property type="evidence" value="ECO:0007669"/>
    <property type="project" value="TreeGrafter"/>
</dbReference>
<keyword evidence="4 6" id="KW-1133">Transmembrane helix</keyword>
<evidence type="ECO:0000256" key="4">
    <source>
        <dbReference type="ARBA" id="ARBA00022989"/>
    </source>
</evidence>
<keyword evidence="5 6" id="KW-0472">Membrane</keyword>
<keyword evidence="8" id="KW-1185">Reference proteome</keyword>
<dbReference type="PANTHER" id="PTHR30086">
    <property type="entry name" value="ARGININE EXPORTER PROTEIN ARGO"/>
    <property type="match status" value="1"/>
</dbReference>